<dbReference type="Proteomes" id="UP000663829">
    <property type="component" value="Unassembled WGS sequence"/>
</dbReference>
<dbReference type="SUPFAM" id="SSF52821">
    <property type="entry name" value="Rhodanese/Cell cycle control phosphatase"/>
    <property type="match status" value="1"/>
</dbReference>
<dbReference type="EMBL" id="CAJOBC010003615">
    <property type="protein sequence ID" value="CAF3792616.1"/>
    <property type="molecule type" value="Genomic_DNA"/>
</dbReference>
<evidence type="ECO:0000313" key="4">
    <source>
        <dbReference type="EMBL" id="CAF3792616.1"/>
    </source>
</evidence>
<dbReference type="PROSITE" id="PS50206">
    <property type="entry name" value="RHODANESE_3"/>
    <property type="match status" value="1"/>
</dbReference>
<proteinExistence type="predicted"/>
<dbReference type="EMBL" id="CAJNOK010008538">
    <property type="protein sequence ID" value="CAF1066201.1"/>
    <property type="molecule type" value="Genomic_DNA"/>
</dbReference>
<organism evidence="2 6">
    <name type="scientific">Didymodactylos carnosus</name>
    <dbReference type="NCBI Taxonomy" id="1234261"/>
    <lineage>
        <taxon>Eukaryota</taxon>
        <taxon>Metazoa</taxon>
        <taxon>Spiralia</taxon>
        <taxon>Gnathifera</taxon>
        <taxon>Rotifera</taxon>
        <taxon>Eurotatoria</taxon>
        <taxon>Bdelloidea</taxon>
        <taxon>Philodinida</taxon>
        <taxon>Philodinidae</taxon>
        <taxon>Didymodactylos</taxon>
    </lineage>
</organism>
<evidence type="ECO:0000259" key="1">
    <source>
        <dbReference type="PROSITE" id="PS50206"/>
    </source>
</evidence>
<dbReference type="EMBL" id="CAJOBA010008554">
    <property type="protein sequence ID" value="CAF3831220.1"/>
    <property type="molecule type" value="Genomic_DNA"/>
</dbReference>
<accession>A0A814IA69</accession>
<dbReference type="Proteomes" id="UP000682733">
    <property type="component" value="Unassembled WGS sequence"/>
</dbReference>
<gene>
    <name evidence="2" type="ORF">GPM918_LOCUS14790</name>
    <name evidence="3" type="ORF">OVA965_LOCUS17668</name>
    <name evidence="4" type="ORF">SRO942_LOCUS14790</name>
    <name evidence="5" type="ORF">TMI583_LOCUS17680</name>
</gene>
<dbReference type="Gene3D" id="3.40.250.10">
    <property type="entry name" value="Rhodanese-like domain"/>
    <property type="match status" value="1"/>
</dbReference>
<feature type="non-terminal residue" evidence="2">
    <location>
        <position position="1"/>
    </location>
</feature>
<reference evidence="2" key="1">
    <citation type="submission" date="2021-02" db="EMBL/GenBank/DDBJ databases">
        <authorList>
            <person name="Nowell W R."/>
        </authorList>
    </citation>
    <scope>NUCLEOTIDE SEQUENCE</scope>
</reference>
<dbReference type="Proteomes" id="UP000677228">
    <property type="component" value="Unassembled WGS sequence"/>
</dbReference>
<evidence type="ECO:0000313" key="3">
    <source>
        <dbReference type="EMBL" id="CAF1066201.1"/>
    </source>
</evidence>
<dbReference type="Proteomes" id="UP000681722">
    <property type="component" value="Unassembled WGS sequence"/>
</dbReference>
<dbReference type="InterPro" id="IPR001763">
    <property type="entry name" value="Rhodanese-like_dom"/>
</dbReference>
<evidence type="ECO:0000313" key="6">
    <source>
        <dbReference type="Proteomes" id="UP000663829"/>
    </source>
</evidence>
<sequence>MPLRPDTLMTCTALNEILNLHGNSIRLIDVRTLNEYIGKTTGYSYVKIAGRIKGAIYDQTDGIFGRISNQTAAYDNKTFIFPHSNYFQEKWLNIGLDSEVNSFSKLVFMCGTGWRASLAAIYAEYLGFKNVAVLDS</sequence>
<dbReference type="EMBL" id="CAJNOQ010003615">
    <property type="protein sequence ID" value="CAF1021206.1"/>
    <property type="molecule type" value="Genomic_DNA"/>
</dbReference>
<evidence type="ECO:0000313" key="5">
    <source>
        <dbReference type="EMBL" id="CAF3831220.1"/>
    </source>
</evidence>
<dbReference type="Pfam" id="PF00581">
    <property type="entry name" value="Rhodanese"/>
    <property type="match status" value="1"/>
</dbReference>
<name>A0A814IA69_9BILA</name>
<dbReference type="AlphaFoldDB" id="A0A814IA69"/>
<feature type="domain" description="Rhodanese" evidence="1">
    <location>
        <begin position="21"/>
        <end position="135"/>
    </location>
</feature>
<keyword evidence="6" id="KW-1185">Reference proteome</keyword>
<protein>
    <recommendedName>
        <fullName evidence="1">Rhodanese domain-containing protein</fullName>
    </recommendedName>
</protein>
<comment type="caution">
    <text evidence="2">The sequence shown here is derived from an EMBL/GenBank/DDBJ whole genome shotgun (WGS) entry which is preliminary data.</text>
</comment>
<evidence type="ECO:0000313" key="2">
    <source>
        <dbReference type="EMBL" id="CAF1021206.1"/>
    </source>
</evidence>
<dbReference type="OrthoDB" id="9986811at2759"/>
<dbReference type="InterPro" id="IPR036873">
    <property type="entry name" value="Rhodanese-like_dom_sf"/>
</dbReference>